<dbReference type="InterPro" id="IPR011234">
    <property type="entry name" value="Fumarylacetoacetase-like_C"/>
</dbReference>
<proteinExistence type="predicted"/>
<keyword evidence="3" id="KW-1185">Reference proteome</keyword>
<dbReference type="STRING" id="1271860.SAMN05216174_109270"/>
<evidence type="ECO:0000313" key="2">
    <source>
        <dbReference type="EMBL" id="SDD31458.1"/>
    </source>
</evidence>
<name>A0A1G6TQR4_9PSEU</name>
<dbReference type="AlphaFoldDB" id="A0A1G6TQR4"/>
<organism evidence="2 3">
    <name type="scientific">Actinokineospora iranica</name>
    <dbReference type="NCBI Taxonomy" id="1271860"/>
    <lineage>
        <taxon>Bacteria</taxon>
        <taxon>Bacillati</taxon>
        <taxon>Actinomycetota</taxon>
        <taxon>Actinomycetes</taxon>
        <taxon>Pseudonocardiales</taxon>
        <taxon>Pseudonocardiaceae</taxon>
        <taxon>Actinokineospora</taxon>
    </lineage>
</organism>
<dbReference type="Pfam" id="PF01557">
    <property type="entry name" value="FAA_hydrolase"/>
    <property type="match status" value="1"/>
</dbReference>
<dbReference type="Proteomes" id="UP000199501">
    <property type="component" value="Unassembled WGS sequence"/>
</dbReference>
<dbReference type="SUPFAM" id="SSF56529">
    <property type="entry name" value="FAH"/>
    <property type="match status" value="1"/>
</dbReference>
<dbReference type="OrthoDB" id="2273115at2"/>
<gene>
    <name evidence="2" type="ORF">SAMN05216174_109270</name>
</gene>
<dbReference type="PANTHER" id="PTHR43211:SF1">
    <property type="entry name" value="BLL6422 PROTEIN"/>
    <property type="match status" value="1"/>
</dbReference>
<protein>
    <submittedName>
        <fullName evidence="2">2-keto-4-pentenoate hydratase/2-oxohepta-3-ene-1,7-dioic acid hydratase (Catechol pathway)</fullName>
    </submittedName>
</protein>
<dbReference type="PANTHER" id="PTHR43211">
    <property type="entry name" value="FUMARYLACETOACETATE HYDROLASE"/>
    <property type="match status" value="1"/>
</dbReference>
<feature type="domain" description="Fumarylacetoacetase-like C-terminal" evidence="1">
    <location>
        <begin position="108"/>
        <end position="294"/>
    </location>
</feature>
<dbReference type="Gene3D" id="3.90.850.10">
    <property type="entry name" value="Fumarylacetoacetase-like, C-terminal domain"/>
    <property type="match status" value="1"/>
</dbReference>
<evidence type="ECO:0000259" key="1">
    <source>
        <dbReference type="Pfam" id="PF01557"/>
    </source>
</evidence>
<accession>A0A1G6TQR4</accession>
<dbReference type="RefSeq" id="WP_091453097.1">
    <property type="nucleotide sequence ID" value="NZ_FMZZ01000009.1"/>
</dbReference>
<evidence type="ECO:0000313" key="3">
    <source>
        <dbReference type="Proteomes" id="UP000199501"/>
    </source>
</evidence>
<reference evidence="3" key="1">
    <citation type="submission" date="2016-10" db="EMBL/GenBank/DDBJ databases">
        <authorList>
            <person name="Varghese N."/>
            <person name="Submissions S."/>
        </authorList>
    </citation>
    <scope>NUCLEOTIDE SEQUENCE [LARGE SCALE GENOMIC DNA]</scope>
    <source>
        <strain evidence="3">IBRC-M 10403</strain>
    </source>
</reference>
<dbReference type="EMBL" id="FMZZ01000009">
    <property type="protein sequence ID" value="SDD31458.1"/>
    <property type="molecule type" value="Genomic_DNA"/>
</dbReference>
<dbReference type="InterPro" id="IPR036663">
    <property type="entry name" value="Fumarylacetoacetase_C_sf"/>
</dbReference>
<dbReference type="GO" id="GO:0003824">
    <property type="term" value="F:catalytic activity"/>
    <property type="evidence" value="ECO:0007669"/>
    <property type="project" value="InterPro"/>
</dbReference>
<sequence>MRVRRVRAESGIDWQVHRDGDWATVPDSPLGFETPFRPEWELGLHDGELLPFQPVSFRDFMLFERHNIDAARGWLKRFGPTAAVAVTSAYEKLARRPFPLFRPNKLWYRQPIYYMGNTLTFQPSGAPVRTPSYTRALDYELELGFVLKEPLRDATPAEAERAIGGFVVLNDLSARDVQMPEMRSGFGPQKAKHFASSLSSTAVTADEVMPKLDQLTGTVRINGEVVARPTTAGMRHSLGEVLAHASRDERLLPGELFGTGTLPGGCGMETGHWLRPGDRLELAIEGVGDIRHDIR</sequence>